<evidence type="ECO:0008006" key="3">
    <source>
        <dbReference type="Google" id="ProtNLM"/>
    </source>
</evidence>
<organism evidence="1 2">
    <name type="scientific">Algoriphagus halophytocola</name>
    <dbReference type="NCBI Taxonomy" id="2991499"/>
    <lineage>
        <taxon>Bacteria</taxon>
        <taxon>Pseudomonadati</taxon>
        <taxon>Bacteroidota</taxon>
        <taxon>Cytophagia</taxon>
        <taxon>Cytophagales</taxon>
        <taxon>Cyclobacteriaceae</taxon>
        <taxon>Algoriphagus</taxon>
    </lineage>
</organism>
<dbReference type="RefSeq" id="WP_264809021.1">
    <property type="nucleotide sequence ID" value="NZ_CP110226.1"/>
</dbReference>
<proteinExistence type="predicted"/>
<dbReference type="EMBL" id="CP110226">
    <property type="protein sequence ID" value="UZD22510.1"/>
    <property type="molecule type" value="Genomic_DNA"/>
</dbReference>
<dbReference type="Proteomes" id="UP001163156">
    <property type="component" value="Chromosome"/>
</dbReference>
<evidence type="ECO:0000313" key="1">
    <source>
        <dbReference type="EMBL" id="UZD22510.1"/>
    </source>
</evidence>
<protein>
    <recommendedName>
        <fullName evidence="3">Capsule assembly Wzi family protein</fullName>
    </recommendedName>
</protein>
<name>A0ABY6MHK6_9BACT</name>
<gene>
    <name evidence="1" type="ORF">OM944_17865</name>
</gene>
<dbReference type="InterPro" id="IPR023614">
    <property type="entry name" value="Porin_dom_sf"/>
</dbReference>
<dbReference type="Gene3D" id="2.40.160.10">
    <property type="entry name" value="Porin"/>
    <property type="match status" value="1"/>
</dbReference>
<accession>A0ABY6MHK6</accession>
<evidence type="ECO:0000313" key="2">
    <source>
        <dbReference type="Proteomes" id="UP001163156"/>
    </source>
</evidence>
<keyword evidence="2" id="KW-1185">Reference proteome</keyword>
<sequence>MRNFFLGLLVVLPFLSFSQQEKKQVTFTPDMHLRVYWMSTSYPGEYKDDYALGTSFLLGGKVSFKEQWQVRAGFRTYANLSSSDLSALDPVSNGSNRYEVGLFDLLDKEDRFFGKLESISLSYTADNWGFSLGRMGVHSDWVNSQDGRLSPTGIEGGNIWYETKSDWRLSAWGIGKMSVRGTSEWLSVGESIGVFPGARDVNGQPSQYPGNTASDWIGILEVSKKWGEVKLNMSNTLVQNISNTLWLQTEKSWKNSEATTIWLWGIQAGFQSGLGEGGNPDFNLQYKNPKDRNWVFSTRVGYEVPHWNFHLNYTKVGGQGRWLSPREWGKDAWYTFIPRERNEGNSSVDALTAFAAYSLLQDRLKFFAHLGIHWLPALDSPEANKYNMPSYRQLNLGVKYQPAMINKLDFQLLVMNKEALGDKVLNPRQIYNKVQLIHVNLIANWRWN</sequence>
<reference evidence="1" key="1">
    <citation type="submission" date="2022-10" db="EMBL/GenBank/DDBJ databases">
        <title>Algoriphagus sp. a novel bacteria isolate from halophytes salicornia europaea.</title>
        <authorList>
            <person name="Peng Y."/>
            <person name="Jiang L."/>
            <person name="Lee J."/>
        </authorList>
    </citation>
    <scope>NUCLEOTIDE SEQUENCE</scope>
    <source>
        <strain evidence="1">TR-M5</strain>
    </source>
</reference>